<sequence>MLPLLDLPSGNYLIASHTHRNKVFYAGRLGSKPSKPTQGVIPPLHAPGVHNLDDDATMPKHVSYFADGSNDWAFLEELDEDLPIAFVAPGSPRNSTTSRDSDSDSALSPVAEVASTPGTPALVADSALHSSESSDECDAAPASVRFARSRGAKGPRGRKVFAVSGEQPEWHLERLASGRYALTMRGAPTGIRDGLLLAYDAHASAPAEAVEEWELRPHVVPGPKGRERERELVYTIEWATGGAGWVRQGSEGSIAVAPMSGQICEEELWKILPLTSA</sequence>
<reference evidence="2 3" key="1">
    <citation type="submission" date="2021-08" db="EMBL/GenBank/DDBJ databases">
        <title>Draft Genome Sequence of Phanerochaete sordida strain YK-624.</title>
        <authorList>
            <person name="Mori T."/>
            <person name="Dohra H."/>
            <person name="Suzuki T."/>
            <person name="Kawagishi H."/>
            <person name="Hirai H."/>
        </authorList>
    </citation>
    <scope>NUCLEOTIDE SEQUENCE [LARGE SCALE GENOMIC DNA]</scope>
    <source>
        <strain evidence="2 3">YK-624</strain>
    </source>
</reference>
<keyword evidence="3" id="KW-1185">Reference proteome</keyword>
<dbReference type="AlphaFoldDB" id="A0A9P3LLB4"/>
<evidence type="ECO:0000313" key="2">
    <source>
        <dbReference type="EMBL" id="GJE99523.1"/>
    </source>
</evidence>
<feature type="compositionally biased region" description="Low complexity" evidence="1">
    <location>
        <begin position="91"/>
        <end position="109"/>
    </location>
</feature>
<feature type="region of interest" description="Disordered" evidence="1">
    <location>
        <begin position="86"/>
        <end position="118"/>
    </location>
</feature>
<dbReference type="Gene3D" id="2.80.10.50">
    <property type="match status" value="1"/>
</dbReference>
<dbReference type="OrthoDB" id="3439489at2759"/>
<comment type="caution">
    <text evidence="2">The sequence shown here is derived from an EMBL/GenBank/DDBJ whole genome shotgun (WGS) entry which is preliminary data.</text>
</comment>
<gene>
    <name evidence="2" type="ORF">PsYK624_157890</name>
</gene>
<dbReference type="EMBL" id="BPQB01000111">
    <property type="protein sequence ID" value="GJE99523.1"/>
    <property type="molecule type" value="Genomic_DNA"/>
</dbReference>
<accession>A0A9P3LLB4</accession>
<protein>
    <submittedName>
        <fullName evidence="2">Uncharacterized protein</fullName>
    </submittedName>
</protein>
<name>A0A9P3LLB4_9APHY</name>
<dbReference type="Proteomes" id="UP000703269">
    <property type="component" value="Unassembled WGS sequence"/>
</dbReference>
<evidence type="ECO:0000313" key="3">
    <source>
        <dbReference type="Proteomes" id="UP000703269"/>
    </source>
</evidence>
<organism evidence="2 3">
    <name type="scientific">Phanerochaete sordida</name>
    <dbReference type="NCBI Taxonomy" id="48140"/>
    <lineage>
        <taxon>Eukaryota</taxon>
        <taxon>Fungi</taxon>
        <taxon>Dikarya</taxon>
        <taxon>Basidiomycota</taxon>
        <taxon>Agaricomycotina</taxon>
        <taxon>Agaricomycetes</taxon>
        <taxon>Polyporales</taxon>
        <taxon>Phanerochaetaceae</taxon>
        <taxon>Phanerochaete</taxon>
    </lineage>
</organism>
<proteinExistence type="predicted"/>
<evidence type="ECO:0000256" key="1">
    <source>
        <dbReference type="SAM" id="MobiDB-lite"/>
    </source>
</evidence>